<organism evidence="9 10">
    <name type="scientific">Rhodopseudomonas julia</name>
    <dbReference type="NCBI Taxonomy" id="200617"/>
    <lineage>
        <taxon>Bacteria</taxon>
        <taxon>Pseudomonadati</taxon>
        <taxon>Pseudomonadota</taxon>
        <taxon>Alphaproteobacteria</taxon>
        <taxon>Hyphomicrobiales</taxon>
        <taxon>Nitrobacteraceae</taxon>
        <taxon>Rhodopseudomonas</taxon>
    </lineage>
</organism>
<protein>
    <recommendedName>
        <fullName evidence="2">Pyrrolidone-carboxylate peptidase</fullName>
    </recommendedName>
    <alternativeName>
        <fullName evidence="7">5-oxoprolyl-peptidase</fullName>
    </alternativeName>
    <alternativeName>
        <fullName evidence="8">Pyroglutamyl-peptidase I</fullName>
    </alternativeName>
</protein>
<dbReference type="Pfam" id="PF01470">
    <property type="entry name" value="Peptidase_C15"/>
    <property type="match status" value="1"/>
</dbReference>
<keyword evidence="3" id="KW-0963">Cytoplasm</keyword>
<dbReference type="Gene3D" id="3.40.630.20">
    <property type="entry name" value="Peptidase C15, pyroglutamyl peptidase I-like"/>
    <property type="match status" value="1"/>
</dbReference>
<evidence type="ECO:0000256" key="3">
    <source>
        <dbReference type="ARBA" id="ARBA00022490"/>
    </source>
</evidence>
<accession>A0ABU0C5B6</accession>
<sequence>MAGFTGRGEAGGAKAGRPRLLVTGFGPFPGVEANPSAWLVERLADEADGPGLDADLRTAVLATDWQEGPRALDLLWQAHHPDVVVHFGVAAEARGFRLERMARNARLARPDVRGALPQSAELDEAGPSSWRGSLPLRRIHAALASAGIPADFSDDAGDYLCNAIFYRSGRYAAEAGRLVMAGFIHLPFCDSAPASPVRDGVADDGVAGPTCLADEMMLAGARLVLASAIAAWRERAGSSFEGD</sequence>
<dbReference type="CDD" id="cd00501">
    <property type="entry name" value="Peptidase_C15"/>
    <property type="match status" value="1"/>
</dbReference>
<evidence type="ECO:0000256" key="1">
    <source>
        <dbReference type="ARBA" id="ARBA00006641"/>
    </source>
</evidence>
<keyword evidence="4" id="KW-0645">Protease</keyword>
<evidence type="ECO:0000256" key="8">
    <source>
        <dbReference type="ARBA" id="ARBA00031559"/>
    </source>
</evidence>
<evidence type="ECO:0000256" key="2">
    <source>
        <dbReference type="ARBA" id="ARBA00019191"/>
    </source>
</evidence>
<dbReference type="PRINTS" id="PR00706">
    <property type="entry name" value="PYROGLUPTASE"/>
</dbReference>
<dbReference type="InterPro" id="IPR016125">
    <property type="entry name" value="Peptidase_C15-like"/>
</dbReference>
<evidence type="ECO:0000313" key="9">
    <source>
        <dbReference type="EMBL" id="MDQ0325707.1"/>
    </source>
</evidence>
<reference evidence="9 10" key="1">
    <citation type="submission" date="2023-07" db="EMBL/GenBank/DDBJ databases">
        <title>Genomic Encyclopedia of Type Strains, Phase IV (KMG-IV): sequencing the most valuable type-strain genomes for metagenomic binning, comparative biology and taxonomic classification.</title>
        <authorList>
            <person name="Goeker M."/>
        </authorList>
    </citation>
    <scope>NUCLEOTIDE SEQUENCE [LARGE SCALE GENOMIC DNA]</scope>
    <source>
        <strain evidence="9 10">DSM 11549</strain>
    </source>
</reference>
<dbReference type="SUPFAM" id="SSF53182">
    <property type="entry name" value="Pyrrolidone carboxyl peptidase (pyroglutamate aminopeptidase)"/>
    <property type="match status" value="1"/>
</dbReference>
<proteinExistence type="inferred from homology"/>
<dbReference type="EMBL" id="JAUSUK010000001">
    <property type="protein sequence ID" value="MDQ0325707.1"/>
    <property type="molecule type" value="Genomic_DNA"/>
</dbReference>
<dbReference type="Proteomes" id="UP001230253">
    <property type="component" value="Unassembled WGS sequence"/>
</dbReference>
<evidence type="ECO:0000313" key="10">
    <source>
        <dbReference type="Proteomes" id="UP001230253"/>
    </source>
</evidence>
<evidence type="ECO:0000256" key="5">
    <source>
        <dbReference type="ARBA" id="ARBA00022801"/>
    </source>
</evidence>
<keyword evidence="5 9" id="KW-0378">Hydrolase</keyword>
<comment type="caution">
    <text evidence="9">The sequence shown here is derived from an EMBL/GenBank/DDBJ whole genome shotgun (WGS) entry which is preliminary data.</text>
</comment>
<dbReference type="PANTHER" id="PTHR23402:SF1">
    <property type="entry name" value="PYROGLUTAMYL-PEPTIDASE I"/>
    <property type="match status" value="1"/>
</dbReference>
<dbReference type="GO" id="GO:0016920">
    <property type="term" value="F:pyroglutamyl-peptidase activity"/>
    <property type="evidence" value="ECO:0007669"/>
    <property type="project" value="UniProtKB-EC"/>
</dbReference>
<evidence type="ECO:0000256" key="4">
    <source>
        <dbReference type="ARBA" id="ARBA00022670"/>
    </source>
</evidence>
<name>A0ABU0C5B6_9BRAD</name>
<keyword evidence="10" id="KW-1185">Reference proteome</keyword>
<gene>
    <name evidence="9" type="ORF">J2R99_001556</name>
</gene>
<dbReference type="InterPro" id="IPR000816">
    <property type="entry name" value="Peptidase_C15"/>
</dbReference>
<dbReference type="PANTHER" id="PTHR23402">
    <property type="entry name" value="PROTEASE FAMILY C15 PYROGLUTAMYL-PEPTIDASE I-RELATED"/>
    <property type="match status" value="1"/>
</dbReference>
<dbReference type="InterPro" id="IPR036440">
    <property type="entry name" value="Peptidase_C15-like_sf"/>
</dbReference>
<keyword evidence="6" id="KW-0788">Thiol protease</keyword>
<evidence type="ECO:0000256" key="6">
    <source>
        <dbReference type="ARBA" id="ARBA00022807"/>
    </source>
</evidence>
<comment type="similarity">
    <text evidence="1">Belongs to the peptidase C15 family.</text>
</comment>
<evidence type="ECO:0000256" key="7">
    <source>
        <dbReference type="ARBA" id="ARBA00030836"/>
    </source>
</evidence>
<dbReference type="RefSeq" id="WP_307153879.1">
    <property type="nucleotide sequence ID" value="NZ_JAUSUK010000001.1"/>
</dbReference>